<sequence length="453" mass="51930">MFQLNNVYYMDSDAEVDPSYYEAIIDATKGKTFNSYEETRFIFYLGDDSLQRPVLVLVSCFLPIGVDELDKAMRYAVYYTQEYVKNDFVIIQCLTRTNVLNDASGNFLQNYYSLLPVKYKKNLKKVIMFHYGVSNRALLSIISSYMSPRFMRKLDYSDSIKELSRFLPDIPEEELLRKIPYVIKHDDAELLSQKFPKLIPMSIADMCKYDGFYLPNYGIIPAIIIDIIQKLSKPDIVSIPGLFNLQANASNLYSIINEINSGVPFRSGDSDPGALVSVFKLLLDSTNTPIFSEKLFFDIVKQCKISGTNELTHSFYINILKEAISMLPDCSIYTVKYIIDFFAFVSSKSKTNNMTIQKISEIFSPIFCRPSTIGKNIMYEVIPPCVDCINVLITDRNNVFADFPPKLEHNTYPYNAINNIGVLGQEIIKSEDQENDEEEENNYDVDQELDPDE</sequence>
<dbReference type="InterPro" id="IPR001251">
    <property type="entry name" value="CRAL-TRIO_dom"/>
</dbReference>
<comment type="caution">
    <text evidence="3">The sequence shown here is derived from an EMBL/GenBank/DDBJ whole genome shotgun (WGS) entry which is preliminary data.</text>
</comment>
<dbReference type="Pfam" id="PF13716">
    <property type="entry name" value="CRAL_TRIO_2"/>
    <property type="match status" value="1"/>
</dbReference>
<dbReference type="InterPro" id="IPR036865">
    <property type="entry name" value="CRAL-TRIO_dom_sf"/>
</dbReference>
<feature type="domain" description="Rho-GAP" evidence="2">
    <location>
        <begin position="201"/>
        <end position="400"/>
    </location>
</feature>
<dbReference type="CDD" id="cd00159">
    <property type="entry name" value="RhoGAP"/>
    <property type="match status" value="1"/>
</dbReference>
<keyword evidence="4" id="KW-1185">Reference proteome</keyword>
<feature type="region of interest" description="Disordered" evidence="1">
    <location>
        <begin position="429"/>
        <end position="453"/>
    </location>
</feature>
<evidence type="ECO:0000313" key="3">
    <source>
        <dbReference type="EMBL" id="KAK6589896.1"/>
    </source>
</evidence>
<gene>
    <name evidence="3" type="ORF">RS030_192976</name>
</gene>
<dbReference type="PANTHER" id="PTHR45808">
    <property type="entry name" value="RHO GTPASE-ACTIVATING PROTEIN 68F"/>
    <property type="match status" value="1"/>
</dbReference>
<dbReference type="Pfam" id="PF00620">
    <property type="entry name" value="RhoGAP"/>
    <property type="match status" value="1"/>
</dbReference>
<dbReference type="PANTHER" id="PTHR45808:SF2">
    <property type="entry name" value="RHO GTPASE-ACTIVATING PROTEIN 68F"/>
    <property type="match status" value="1"/>
</dbReference>
<dbReference type="Proteomes" id="UP001311799">
    <property type="component" value="Unassembled WGS sequence"/>
</dbReference>
<dbReference type="SUPFAM" id="SSF48350">
    <property type="entry name" value="GTPase activation domain, GAP"/>
    <property type="match status" value="1"/>
</dbReference>
<dbReference type="PROSITE" id="PS50238">
    <property type="entry name" value="RHOGAP"/>
    <property type="match status" value="1"/>
</dbReference>
<feature type="compositionally biased region" description="Acidic residues" evidence="1">
    <location>
        <begin position="433"/>
        <end position="453"/>
    </location>
</feature>
<dbReference type="GO" id="GO:0007264">
    <property type="term" value="P:small GTPase-mediated signal transduction"/>
    <property type="evidence" value="ECO:0007669"/>
    <property type="project" value="TreeGrafter"/>
</dbReference>
<dbReference type="Gene3D" id="1.10.555.10">
    <property type="entry name" value="Rho GTPase activation protein"/>
    <property type="match status" value="1"/>
</dbReference>
<dbReference type="SMART" id="SM00324">
    <property type="entry name" value="RhoGAP"/>
    <property type="match status" value="1"/>
</dbReference>
<dbReference type="InterPro" id="IPR000198">
    <property type="entry name" value="RhoGAP_dom"/>
</dbReference>
<dbReference type="EMBL" id="JAWDEY010000010">
    <property type="protein sequence ID" value="KAK6589896.1"/>
    <property type="molecule type" value="Genomic_DNA"/>
</dbReference>
<dbReference type="GO" id="GO:0005737">
    <property type="term" value="C:cytoplasm"/>
    <property type="evidence" value="ECO:0007669"/>
    <property type="project" value="TreeGrafter"/>
</dbReference>
<dbReference type="CDD" id="cd00170">
    <property type="entry name" value="SEC14"/>
    <property type="match status" value="1"/>
</dbReference>
<dbReference type="AlphaFoldDB" id="A0AAV9XYY0"/>
<evidence type="ECO:0000256" key="1">
    <source>
        <dbReference type="SAM" id="MobiDB-lite"/>
    </source>
</evidence>
<protein>
    <recommendedName>
        <fullName evidence="2">Rho-GAP domain-containing protein</fullName>
    </recommendedName>
</protein>
<dbReference type="InterPro" id="IPR008936">
    <property type="entry name" value="Rho_GTPase_activation_prot"/>
</dbReference>
<organism evidence="3 4">
    <name type="scientific">Cryptosporidium xiaoi</name>
    <dbReference type="NCBI Taxonomy" id="659607"/>
    <lineage>
        <taxon>Eukaryota</taxon>
        <taxon>Sar</taxon>
        <taxon>Alveolata</taxon>
        <taxon>Apicomplexa</taxon>
        <taxon>Conoidasida</taxon>
        <taxon>Coccidia</taxon>
        <taxon>Eucoccidiorida</taxon>
        <taxon>Eimeriorina</taxon>
        <taxon>Cryptosporidiidae</taxon>
        <taxon>Cryptosporidium</taxon>
    </lineage>
</organism>
<dbReference type="SUPFAM" id="SSF52087">
    <property type="entry name" value="CRAL/TRIO domain"/>
    <property type="match status" value="1"/>
</dbReference>
<reference evidence="3 4" key="1">
    <citation type="submission" date="2023-10" db="EMBL/GenBank/DDBJ databases">
        <title>Comparative genomics analysis reveals potential genetic determinants of host preference in Cryptosporidium xiaoi.</title>
        <authorList>
            <person name="Xiao L."/>
            <person name="Li J."/>
        </authorList>
    </citation>
    <scope>NUCLEOTIDE SEQUENCE [LARGE SCALE GENOMIC DNA]</scope>
    <source>
        <strain evidence="3 4">52996</strain>
    </source>
</reference>
<proteinExistence type="predicted"/>
<dbReference type="GO" id="GO:0005096">
    <property type="term" value="F:GTPase activator activity"/>
    <property type="evidence" value="ECO:0007669"/>
    <property type="project" value="TreeGrafter"/>
</dbReference>
<evidence type="ECO:0000259" key="2">
    <source>
        <dbReference type="PROSITE" id="PS50238"/>
    </source>
</evidence>
<name>A0AAV9XYY0_9CRYT</name>
<accession>A0AAV9XYY0</accession>
<evidence type="ECO:0000313" key="4">
    <source>
        <dbReference type="Proteomes" id="UP001311799"/>
    </source>
</evidence>
<dbReference type="Gene3D" id="3.40.525.10">
    <property type="entry name" value="CRAL-TRIO lipid binding domain"/>
    <property type="match status" value="1"/>
</dbReference>